<proteinExistence type="predicted"/>
<organism evidence="1 2">
    <name type="scientific">Amborella trichopoda</name>
    <dbReference type="NCBI Taxonomy" id="13333"/>
    <lineage>
        <taxon>Eukaryota</taxon>
        <taxon>Viridiplantae</taxon>
        <taxon>Streptophyta</taxon>
        <taxon>Embryophyta</taxon>
        <taxon>Tracheophyta</taxon>
        <taxon>Spermatophyta</taxon>
        <taxon>Magnoliopsida</taxon>
        <taxon>Amborellales</taxon>
        <taxon>Amborellaceae</taxon>
        <taxon>Amborella</taxon>
    </lineage>
</organism>
<protein>
    <submittedName>
        <fullName evidence="1">Uncharacterized protein</fullName>
    </submittedName>
</protein>
<name>W1NH56_AMBTC</name>
<evidence type="ECO:0000313" key="1">
    <source>
        <dbReference type="EMBL" id="ERM94823.1"/>
    </source>
</evidence>
<dbReference type="Gramene" id="ERM94823">
    <property type="protein sequence ID" value="ERM94823"/>
    <property type="gene ID" value="AMTR_s00009p00044020"/>
</dbReference>
<dbReference type="Proteomes" id="UP000017836">
    <property type="component" value="Unassembled WGS sequence"/>
</dbReference>
<evidence type="ECO:0000313" key="2">
    <source>
        <dbReference type="Proteomes" id="UP000017836"/>
    </source>
</evidence>
<reference evidence="2" key="1">
    <citation type="journal article" date="2013" name="Science">
        <title>The Amborella genome and the evolution of flowering plants.</title>
        <authorList>
            <consortium name="Amborella Genome Project"/>
        </authorList>
    </citation>
    <scope>NUCLEOTIDE SEQUENCE [LARGE SCALE GENOMIC DNA]</scope>
</reference>
<accession>W1NH56</accession>
<keyword evidence="2" id="KW-1185">Reference proteome</keyword>
<dbReference type="EMBL" id="KI397501">
    <property type="protein sequence ID" value="ERM94823.1"/>
    <property type="molecule type" value="Genomic_DNA"/>
</dbReference>
<dbReference type="HOGENOM" id="CLU_2443761_0_0_1"/>
<sequence>MAYGETIAASTSFFSFDHLAPLSSKRRSSFWLEAFPTPGDSSGAFSELFKRELNGHLLRFFLNVRPPSSSPWSLIPGYLPSGNSLFNNLH</sequence>
<dbReference type="AlphaFoldDB" id="W1NH56"/>
<gene>
    <name evidence="1" type="ORF">AMTR_s00009p00044020</name>
</gene>